<dbReference type="EMBL" id="VMRX01000005">
    <property type="protein sequence ID" value="TVT35468.1"/>
    <property type="molecule type" value="Genomic_DNA"/>
</dbReference>
<dbReference type="Proteomes" id="UP000319142">
    <property type="component" value="Unassembled WGS sequence"/>
</dbReference>
<dbReference type="SUPFAM" id="SSF55804">
    <property type="entry name" value="Phoshotransferase/anion transport protein"/>
    <property type="match status" value="1"/>
</dbReference>
<keyword evidence="4" id="KW-1185">Reference proteome</keyword>
<evidence type="ECO:0000313" key="5">
    <source>
        <dbReference type="Proteomes" id="UP000319142"/>
    </source>
</evidence>
<dbReference type="PANTHER" id="PTHR47738">
    <property type="entry name" value="PTS SYSTEM FRUCTOSE-LIKE EIIA COMPONENT-RELATED"/>
    <property type="match status" value="1"/>
</dbReference>
<dbReference type="GO" id="GO:0008982">
    <property type="term" value="F:protein-N(PI)-phosphohistidine-sugar phosphotransferase activity"/>
    <property type="evidence" value="ECO:0007669"/>
    <property type="project" value="InterPro"/>
</dbReference>
<dbReference type="Gene3D" id="3.40.930.10">
    <property type="entry name" value="Mannitol-specific EII, Chain A"/>
    <property type="match status" value="1"/>
</dbReference>
<protein>
    <submittedName>
        <fullName evidence="2 3">PTS IIA-like nitrogen-regulatory protein PtsN</fullName>
    </submittedName>
</protein>
<evidence type="ECO:0000259" key="1">
    <source>
        <dbReference type="PROSITE" id="PS51094"/>
    </source>
</evidence>
<accession>A0A259W5Q3</accession>
<evidence type="ECO:0000313" key="3">
    <source>
        <dbReference type="EMBL" id="TVT35468.1"/>
    </source>
</evidence>
<sequence length="156" mass="17308">MSDTSLTIDNILAPALTLCQVPASSKKRVLEFIAERIHYQDETLNDNDIFNNLVSRERLGSTGIGQGIAIPHCRLEGLDRVIGVLMTLAEPVDFDAIDNQPVDLVFALVVPKEATSEHLELLSQLAERFNDSAFCERLRKCQDADSLYKGMTTDSQ</sequence>
<dbReference type="NCBIfam" id="TIGR01419">
    <property type="entry name" value="nitro_reg_IIA"/>
    <property type="match status" value="1"/>
</dbReference>
<dbReference type="PROSITE" id="PS00372">
    <property type="entry name" value="PTS_EIIA_TYPE_2_HIS"/>
    <property type="match status" value="1"/>
</dbReference>
<feature type="domain" description="PTS EIIA type-2" evidence="1">
    <location>
        <begin position="10"/>
        <end position="154"/>
    </location>
</feature>
<reference evidence="3 5" key="2">
    <citation type="submission" date="2019-07" db="EMBL/GenBank/DDBJ databases">
        <title>The pathways for chlorine oxyanion respiration interact through the shared metabolite chlorate.</title>
        <authorList>
            <person name="Barnum T.P."/>
            <person name="Cheng Y."/>
            <person name="Hill K.A."/>
            <person name="Lucas L.N."/>
            <person name="Carlson H.K."/>
            <person name="Coates J.D."/>
        </authorList>
    </citation>
    <scope>NUCLEOTIDE SEQUENCE [LARGE SCALE GENOMIC DNA]</scope>
    <source>
        <strain evidence="3">UCB</strain>
    </source>
</reference>
<comment type="caution">
    <text evidence="3">The sequence shown here is derived from an EMBL/GenBank/DDBJ whole genome shotgun (WGS) entry which is preliminary data.</text>
</comment>
<name>A0A259W5Q3_9GAMM</name>
<dbReference type="GO" id="GO:0030295">
    <property type="term" value="F:protein kinase activator activity"/>
    <property type="evidence" value="ECO:0007669"/>
    <property type="project" value="TreeGrafter"/>
</dbReference>
<evidence type="ECO:0000313" key="2">
    <source>
        <dbReference type="EMBL" id="OZC37913.1"/>
    </source>
</evidence>
<dbReference type="PANTHER" id="PTHR47738:SF1">
    <property type="entry name" value="NITROGEN REGULATORY PROTEIN"/>
    <property type="match status" value="1"/>
</dbReference>
<gene>
    <name evidence="3" type="primary">ptsN</name>
    <name evidence="2" type="ORF">B9Q17_15335</name>
    <name evidence="3" type="ORF">FHK81_03030</name>
</gene>
<dbReference type="InterPro" id="IPR006320">
    <property type="entry name" value="PTS_Nitro_regul"/>
</dbReference>
<dbReference type="RefSeq" id="WP_058341304.1">
    <property type="nucleotide sequence ID" value="NZ_NEFY01000001.1"/>
</dbReference>
<organism evidence="3 5">
    <name type="scientific">Marinobacter vinifirmus</name>
    <dbReference type="NCBI Taxonomy" id="355591"/>
    <lineage>
        <taxon>Bacteria</taxon>
        <taxon>Pseudomonadati</taxon>
        <taxon>Pseudomonadota</taxon>
        <taxon>Gammaproteobacteria</taxon>
        <taxon>Pseudomonadales</taxon>
        <taxon>Marinobacteraceae</taxon>
        <taxon>Marinobacter</taxon>
    </lineage>
</organism>
<dbReference type="CDD" id="cd00211">
    <property type="entry name" value="PTS_IIA_fru"/>
    <property type="match status" value="1"/>
</dbReference>
<evidence type="ECO:0000313" key="4">
    <source>
        <dbReference type="Proteomes" id="UP000216984"/>
    </source>
</evidence>
<dbReference type="Pfam" id="PF00359">
    <property type="entry name" value="PTS_EIIA_2"/>
    <property type="match status" value="1"/>
</dbReference>
<dbReference type="AlphaFoldDB" id="A0A259W5Q3"/>
<dbReference type="InterPro" id="IPR016152">
    <property type="entry name" value="PTrfase/Anion_transptr"/>
</dbReference>
<dbReference type="GO" id="GO:0009401">
    <property type="term" value="P:phosphoenolpyruvate-dependent sugar phosphotransferase system"/>
    <property type="evidence" value="ECO:0007669"/>
    <property type="project" value="InterPro"/>
</dbReference>
<reference evidence="2 4" key="1">
    <citation type="submission" date="2017-06" db="EMBL/GenBank/DDBJ databases">
        <title>Draft genome sequence of the halophilic bacterium Marinobacter vinifirmus FB1.</title>
        <authorList>
            <person name="Stepanov V.G."/>
            <person name="Roberts D.J."/>
            <person name="Fox G.E."/>
        </authorList>
    </citation>
    <scope>NUCLEOTIDE SEQUENCE [LARGE SCALE GENOMIC DNA]</scope>
    <source>
        <strain evidence="2 4">FB1</strain>
    </source>
</reference>
<dbReference type="Proteomes" id="UP000216984">
    <property type="component" value="Unassembled WGS sequence"/>
</dbReference>
<dbReference type="PROSITE" id="PS51094">
    <property type="entry name" value="PTS_EIIA_TYPE_2"/>
    <property type="match status" value="1"/>
</dbReference>
<dbReference type="InterPro" id="IPR002178">
    <property type="entry name" value="PTS_EIIA_type-2_dom"/>
</dbReference>
<proteinExistence type="predicted"/>
<dbReference type="EMBL" id="NEFY01000001">
    <property type="protein sequence ID" value="OZC37913.1"/>
    <property type="molecule type" value="Genomic_DNA"/>
</dbReference>
<dbReference type="InterPro" id="IPR051541">
    <property type="entry name" value="PTS_SugarTrans_NitroReg"/>
</dbReference>